<reference evidence="3" key="1">
    <citation type="submission" date="2011-08" db="EMBL/GenBank/DDBJ databases">
        <authorList>
            <person name="Rombauts S."/>
        </authorList>
    </citation>
    <scope>NUCLEOTIDE SEQUENCE</scope>
    <source>
        <strain evidence="3">London</strain>
    </source>
</reference>
<keyword evidence="3" id="KW-1185">Reference proteome</keyword>
<feature type="compositionally biased region" description="Polar residues" evidence="1">
    <location>
        <begin position="17"/>
        <end position="26"/>
    </location>
</feature>
<dbReference type="Proteomes" id="UP000015104">
    <property type="component" value="Unassembled WGS sequence"/>
</dbReference>
<dbReference type="STRING" id="32264.T1KKS5"/>
<evidence type="ECO:0000256" key="1">
    <source>
        <dbReference type="SAM" id="MobiDB-lite"/>
    </source>
</evidence>
<dbReference type="AlphaFoldDB" id="T1KKS5"/>
<reference evidence="2" key="2">
    <citation type="submission" date="2015-06" db="UniProtKB">
        <authorList>
            <consortium name="EnsemblMetazoa"/>
        </authorList>
    </citation>
    <scope>IDENTIFICATION</scope>
</reference>
<evidence type="ECO:0000313" key="3">
    <source>
        <dbReference type="Proteomes" id="UP000015104"/>
    </source>
</evidence>
<evidence type="ECO:0000313" key="2">
    <source>
        <dbReference type="EnsemblMetazoa" id="tetur142g00040.1"/>
    </source>
</evidence>
<name>T1KKS5_TETUR</name>
<dbReference type="HOGENOM" id="CLU_998624_0_0_1"/>
<feature type="compositionally biased region" description="Acidic residues" evidence="1">
    <location>
        <begin position="1"/>
        <end position="11"/>
    </location>
</feature>
<feature type="region of interest" description="Disordered" evidence="1">
    <location>
        <begin position="1"/>
        <end position="26"/>
    </location>
</feature>
<protein>
    <submittedName>
        <fullName evidence="2">Uncharacterized protein</fullName>
    </submittedName>
</protein>
<sequence length="340" mass="37961">MEMDDQVEPEMEPLFQSEESTVPTFTAGSSEDYTLFLEAQVNLERLGEISYTRDLKNTNVNSEMYQKKSTRAHEALSQTHLARSLSISFGNKLGNSKINPPISTTLPDLDLAVNPSDNIVNESEQQQTHETDIIVLPVEKQEMEDEDSVSTNQSRSRPLSPKTDKLSRGYSAEGSSRLKRTDSTYDSETSESKELEITIDADPRHPFSITEKVTSEEKRPVTAKKSPEAWKLLDEPPGAPILPLKPAPERLLPIGPTVRLPKKPGSPFFNQSNQSSFSYAPSQFAHSHQLPQSVQPSQSSLTAQSSSLSHVSTSSTKFNQNEWILTMNAKDIFLIFLHIR</sequence>
<organism evidence="2 3">
    <name type="scientific">Tetranychus urticae</name>
    <name type="common">Two-spotted spider mite</name>
    <dbReference type="NCBI Taxonomy" id="32264"/>
    <lineage>
        <taxon>Eukaryota</taxon>
        <taxon>Metazoa</taxon>
        <taxon>Ecdysozoa</taxon>
        <taxon>Arthropoda</taxon>
        <taxon>Chelicerata</taxon>
        <taxon>Arachnida</taxon>
        <taxon>Acari</taxon>
        <taxon>Acariformes</taxon>
        <taxon>Trombidiformes</taxon>
        <taxon>Prostigmata</taxon>
        <taxon>Eleutherengona</taxon>
        <taxon>Raphignathae</taxon>
        <taxon>Tetranychoidea</taxon>
        <taxon>Tetranychidae</taxon>
        <taxon>Tetranychus</taxon>
    </lineage>
</organism>
<feature type="region of interest" description="Disordered" evidence="1">
    <location>
        <begin position="287"/>
        <end position="312"/>
    </location>
</feature>
<feature type="region of interest" description="Disordered" evidence="1">
    <location>
        <begin position="142"/>
        <end position="226"/>
    </location>
</feature>
<accession>T1KKS5</accession>
<feature type="compositionally biased region" description="Basic and acidic residues" evidence="1">
    <location>
        <begin position="213"/>
        <end position="226"/>
    </location>
</feature>
<feature type="compositionally biased region" description="Basic and acidic residues" evidence="1">
    <location>
        <begin position="190"/>
        <end position="205"/>
    </location>
</feature>
<dbReference type="eggNOG" id="KOG4820">
    <property type="taxonomic scope" value="Eukaryota"/>
</dbReference>
<dbReference type="EnsemblMetazoa" id="tetur142g00040.1">
    <property type="protein sequence ID" value="tetur142g00040.1"/>
    <property type="gene ID" value="tetur142g00040"/>
</dbReference>
<dbReference type="EMBL" id="CAEY01000183">
    <property type="status" value="NOT_ANNOTATED_CDS"/>
    <property type="molecule type" value="Genomic_DNA"/>
</dbReference>
<proteinExistence type="predicted"/>